<dbReference type="RefSeq" id="WP_271186115.1">
    <property type="nucleotide sequence ID" value="NZ_BSFE01000003.1"/>
</dbReference>
<accession>A0A9W6MND2</accession>
<protein>
    <recommendedName>
        <fullName evidence="3">DUF2274 domain-containing protein</fullName>
    </recommendedName>
</protein>
<sequence length="85" mass="9274">MTKLKLGAIPDDKPVKLTVELPADVHRDLAAYAEVLARETGQTLEPAKLIAPMLSRFMATDRAFAKLRKERRSASPRSAPGSETA</sequence>
<reference evidence="1" key="2">
    <citation type="submission" date="2023-01" db="EMBL/GenBank/DDBJ databases">
        <authorList>
            <person name="Sun Q."/>
            <person name="Evtushenko L."/>
        </authorList>
    </citation>
    <scope>NUCLEOTIDE SEQUENCE</scope>
    <source>
        <strain evidence="1">VKM B-1513</strain>
    </source>
</reference>
<name>A0A9W6MND2_9PROT</name>
<reference evidence="1" key="1">
    <citation type="journal article" date="2014" name="Int. J. Syst. Evol. Microbiol.">
        <title>Complete genome sequence of Corynebacterium casei LMG S-19264T (=DSM 44701T), isolated from a smear-ripened cheese.</title>
        <authorList>
            <consortium name="US DOE Joint Genome Institute (JGI-PGF)"/>
            <person name="Walter F."/>
            <person name="Albersmeier A."/>
            <person name="Kalinowski J."/>
            <person name="Ruckert C."/>
        </authorList>
    </citation>
    <scope>NUCLEOTIDE SEQUENCE</scope>
    <source>
        <strain evidence="1">VKM B-1513</strain>
    </source>
</reference>
<gene>
    <name evidence="1" type="ORF">GCM10017621_12570</name>
</gene>
<dbReference type="EMBL" id="BSFE01000003">
    <property type="protein sequence ID" value="GLK51749.1"/>
    <property type="molecule type" value="Genomic_DNA"/>
</dbReference>
<organism evidence="1 2">
    <name type="scientific">Maricaulis virginensis</name>
    <dbReference type="NCBI Taxonomy" id="144022"/>
    <lineage>
        <taxon>Bacteria</taxon>
        <taxon>Pseudomonadati</taxon>
        <taxon>Pseudomonadota</taxon>
        <taxon>Alphaproteobacteria</taxon>
        <taxon>Maricaulales</taxon>
        <taxon>Maricaulaceae</taxon>
        <taxon>Maricaulis</taxon>
    </lineage>
</organism>
<comment type="caution">
    <text evidence="1">The sequence shown here is derived from an EMBL/GenBank/DDBJ whole genome shotgun (WGS) entry which is preliminary data.</text>
</comment>
<keyword evidence="2" id="KW-1185">Reference proteome</keyword>
<proteinExistence type="predicted"/>
<evidence type="ECO:0000313" key="1">
    <source>
        <dbReference type="EMBL" id="GLK51749.1"/>
    </source>
</evidence>
<evidence type="ECO:0000313" key="2">
    <source>
        <dbReference type="Proteomes" id="UP001143486"/>
    </source>
</evidence>
<dbReference type="InterPro" id="IPR018733">
    <property type="entry name" value="DUF2274"/>
</dbReference>
<dbReference type="Pfam" id="PF10038">
    <property type="entry name" value="DUF2274"/>
    <property type="match status" value="1"/>
</dbReference>
<evidence type="ECO:0008006" key="3">
    <source>
        <dbReference type="Google" id="ProtNLM"/>
    </source>
</evidence>
<dbReference type="Proteomes" id="UP001143486">
    <property type="component" value="Unassembled WGS sequence"/>
</dbReference>
<dbReference type="AlphaFoldDB" id="A0A9W6MND2"/>